<feature type="domain" description="Protein export membrane protein SecD/SecF C-terminal" evidence="12">
    <location>
        <begin position="640"/>
        <end position="823"/>
    </location>
</feature>
<proteinExistence type="inferred from homology"/>
<dbReference type="InterPro" id="IPR054384">
    <property type="entry name" value="SecDF_P1_head"/>
</dbReference>
<feature type="transmembrane region" description="Helical" evidence="10">
    <location>
        <begin position="547"/>
        <end position="566"/>
    </location>
</feature>
<evidence type="ECO:0000256" key="1">
    <source>
        <dbReference type="ARBA" id="ARBA00004651"/>
    </source>
</evidence>
<feature type="transmembrane region" description="Helical" evidence="10">
    <location>
        <begin position="487"/>
        <end position="511"/>
    </location>
</feature>
<dbReference type="InterPro" id="IPR048634">
    <property type="entry name" value="SecD_SecF_C"/>
</dbReference>
<organism evidence="16 17">
    <name type="scientific">Blastochloris viridis</name>
    <name type="common">Rhodopseudomonas viridis</name>
    <dbReference type="NCBI Taxonomy" id="1079"/>
    <lineage>
        <taxon>Bacteria</taxon>
        <taxon>Pseudomonadati</taxon>
        <taxon>Pseudomonadota</taxon>
        <taxon>Alphaproteobacteria</taxon>
        <taxon>Hyphomicrobiales</taxon>
        <taxon>Blastochloridaceae</taxon>
        <taxon>Blastochloris</taxon>
    </lineage>
</organism>
<dbReference type="GO" id="GO:0005886">
    <property type="term" value="C:plasma membrane"/>
    <property type="evidence" value="ECO:0007669"/>
    <property type="project" value="UniProtKB-SubCell"/>
</dbReference>
<dbReference type="FunFam" id="3.30.1360.200:FF:000002">
    <property type="entry name" value="Preprotein translocase subunit SecD"/>
    <property type="match status" value="1"/>
</dbReference>
<dbReference type="PANTHER" id="PTHR30081">
    <property type="entry name" value="PROTEIN-EXPORT MEMBRANE PROTEIN SEC"/>
    <property type="match status" value="1"/>
</dbReference>
<evidence type="ECO:0000256" key="2">
    <source>
        <dbReference type="ARBA" id="ARBA00022448"/>
    </source>
</evidence>
<keyword evidence="3 10" id="KW-1003">Cell membrane</keyword>
<feature type="transmembrane region" description="Helical" evidence="10">
    <location>
        <begin position="718"/>
        <end position="735"/>
    </location>
</feature>
<evidence type="ECO:0000256" key="9">
    <source>
        <dbReference type="ARBA" id="ARBA00023136"/>
    </source>
</evidence>
<dbReference type="SUPFAM" id="SSF82866">
    <property type="entry name" value="Multidrug efflux transporter AcrB transmembrane domain"/>
    <property type="match status" value="2"/>
</dbReference>
<comment type="similarity">
    <text evidence="10">Belongs to the SecD/SecF family. SecD subfamily.</text>
</comment>
<keyword evidence="5 10" id="KW-0812">Transmembrane</keyword>
<reference evidence="16" key="2">
    <citation type="submission" date="2015-11" db="EMBL/GenBank/DDBJ databases">
        <authorList>
            <person name="Zhang Y."/>
            <person name="Guo Z."/>
        </authorList>
    </citation>
    <scope>NUCLEOTIDE SEQUENCE</scope>
    <source>
        <strain evidence="16">1</strain>
    </source>
</reference>
<dbReference type="PATRIC" id="fig|1079.6.peg.2125"/>
<dbReference type="NCBIfam" id="NF009583">
    <property type="entry name" value="PRK13024.1-3"/>
    <property type="match status" value="1"/>
</dbReference>
<evidence type="ECO:0000256" key="8">
    <source>
        <dbReference type="ARBA" id="ARBA00023010"/>
    </source>
</evidence>
<dbReference type="Pfam" id="PF07549">
    <property type="entry name" value="Sec_GG"/>
    <property type="match status" value="2"/>
</dbReference>
<dbReference type="Gene3D" id="3.30.70.3400">
    <property type="match status" value="2"/>
</dbReference>
<dbReference type="HAMAP" id="MF_01464_B">
    <property type="entry name" value="SecF_B"/>
    <property type="match status" value="1"/>
</dbReference>
<name>A0A0H5BDG7_BLAVI</name>
<dbReference type="GO" id="GO:0065002">
    <property type="term" value="P:intracellular protein transmembrane transport"/>
    <property type="evidence" value="ECO:0007669"/>
    <property type="project" value="UniProtKB-UniRule"/>
</dbReference>
<feature type="transmembrane region" description="Helical" evidence="10">
    <location>
        <begin position="665"/>
        <end position="685"/>
    </location>
</feature>
<evidence type="ECO:0000313" key="15">
    <source>
        <dbReference type="EMBL" id="BAS00278.1"/>
    </source>
</evidence>
<comment type="subunit">
    <text evidence="10">Forms a complex with SecF. Part of the essential Sec protein translocation apparatus which comprises SecA, SecYEG and auxiliary proteins SecDF-YajC and YidC.</text>
</comment>
<feature type="transmembrane region" description="Helical" evidence="10">
    <location>
        <begin position="360"/>
        <end position="381"/>
    </location>
</feature>
<feature type="transmembrane region" description="Helical" evidence="10">
    <location>
        <begin position="388"/>
        <end position="408"/>
    </location>
</feature>
<dbReference type="PANTHER" id="PTHR30081:SF1">
    <property type="entry name" value="PROTEIN TRANSLOCASE SUBUNIT SECD"/>
    <property type="match status" value="1"/>
</dbReference>
<dbReference type="PRINTS" id="PR01755">
    <property type="entry name" value="SECFTRNLCASE"/>
</dbReference>
<dbReference type="OrthoDB" id="9805019at2"/>
<evidence type="ECO:0000313" key="17">
    <source>
        <dbReference type="Proteomes" id="UP000065734"/>
    </source>
</evidence>
<evidence type="ECO:0000259" key="12">
    <source>
        <dbReference type="Pfam" id="PF02355"/>
    </source>
</evidence>
<dbReference type="InterPro" id="IPR055344">
    <property type="entry name" value="SecD_SecF_C_bact"/>
</dbReference>
<dbReference type="STRING" id="1079.BVIR_2049"/>
<dbReference type="Gene3D" id="3.30.1360.200">
    <property type="match status" value="1"/>
</dbReference>
<dbReference type="Proteomes" id="UP000065734">
    <property type="component" value="Chromosome I"/>
</dbReference>
<dbReference type="GO" id="GO:0006605">
    <property type="term" value="P:protein targeting"/>
    <property type="evidence" value="ECO:0007669"/>
    <property type="project" value="UniProtKB-UniRule"/>
</dbReference>
<dbReference type="GO" id="GO:0015450">
    <property type="term" value="F:protein-transporting ATPase activity"/>
    <property type="evidence" value="ECO:0007669"/>
    <property type="project" value="InterPro"/>
</dbReference>
<feature type="domain" description="SecDF P1 head subdomain" evidence="14">
    <location>
        <begin position="235"/>
        <end position="342"/>
    </location>
</feature>
<accession>A0A0H5BDG7</accession>
<dbReference type="HAMAP" id="MF_01463_B">
    <property type="entry name" value="SecD_B"/>
    <property type="match status" value="1"/>
</dbReference>
<dbReference type="Pfam" id="PF02355">
    <property type="entry name" value="SecD_SecF_C"/>
    <property type="match status" value="2"/>
</dbReference>
<dbReference type="InterPro" id="IPR022646">
    <property type="entry name" value="SecD/SecF_CS"/>
</dbReference>
<dbReference type="GO" id="GO:0043952">
    <property type="term" value="P:protein transport by the Sec complex"/>
    <property type="evidence" value="ECO:0007669"/>
    <property type="project" value="UniProtKB-UniRule"/>
</dbReference>
<comment type="caution">
    <text evidence="10">Lacks conserved residue(s) required for the propagation of feature annotation.</text>
</comment>
<evidence type="ECO:0000256" key="10">
    <source>
        <dbReference type="HAMAP-Rule" id="MF_01463"/>
    </source>
</evidence>
<dbReference type="EMBL" id="AP014854">
    <property type="protein sequence ID" value="BAS00278.1"/>
    <property type="molecule type" value="Genomic_DNA"/>
</dbReference>
<dbReference type="Pfam" id="PF21760">
    <property type="entry name" value="SecD_1st"/>
    <property type="match status" value="1"/>
</dbReference>
<feature type="domain" description="Protein export membrane protein SecD/SecF C-terminal" evidence="12">
    <location>
        <begin position="346"/>
        <end position="509"/>
    </location>
</feature>
<comment type="similarity">
    <text evidence="11">Belongs to the SecD/SecF family. SecF subfamily.</text>
</comment>
<dbReference type="InterPro" id="IPR005665">
    <property type="entry name" value="SecF_bac"/>
</dbReference>
<evidence type="ECO:0000259" key="13">
    <source>
        <dbReference type="Pfam" id="PF21760"/>
    </source>
</evidence>
<feature type="transmembrane region" description="Helical" evidence="10">
    <location>
        <begin position="692"/>
        <end position="712"/>
    </location>
</feature>
<protein>
    <recommendedName>
        <fullName evidence="10 11">Multifunctional fusion protein</fullName>
    </recommendedName>
    <domain>
        <recommendedName>
            <fullName evidence="10">Protein translocase subunit SecD</fullName>
        </recommendedName>
    </domain>
    <domain>
        <recommendedName>
            <fullName evidence="11">Protein-export membrane protein SecF</fullName>
        </recommendedName>
    </domain>
</protein>
<evidence type="ECO:0000256" key="7">
    <source>
        <dbReference type="ARBA" id="ARBA00022989"/>
    </source>
</evidence>
<evidence type="ECO:0000313" key="16">
    <source>
        <dbReference type="EMBL" id="CUU42482.1"/>
    </source>
</evidence>
<dbReference type="InterPro" id="IPR005791">
    <property type="entry name" value="SecD"/>
</dbReference>
<dbReference type="NCBIfam" id="TIGR00916">
    <property type="entry name" value="2A0604s01"/>
    <property type="match status" value="2"/>
</dbReference>
<keyword evidence="2 10" id="KW-0813">Transport</keyword>
<dbReference type="RefSeq" id="WP_055037530.1">
    <property type="nucleotide sequence ID" value="NZ_AP014854.2"/>
</dbReference>
<feature type="transmembrane region" description="Helical" evidence="10">
    <location>
        <begin position="459"/>
        <end position="481"/>
    </location>
</feature>
<feature type="domain" description="Protein translocase subunit SecDF P1" evidence="13">
    <location>
        <begin position="160"/>
        <end position="217"/>
    </location>
</feature>
<keyword evidence="7 10" id="KW-1133">Transmembrane helix</keyword>
<dbReference type="AlphaFoldDB" id="A0A0H5BDG7"/>
<evidence type="ECO:0000256" key="5">
    <source>
        <dbReference type="ARBA" id="ARBA00022692"/>
    </source>
</evidence>
<dbReference type="KEGG" id="bvr:BVIR_2049"/>
<feature type="transmembrane region" description="Helical" evidence="10">
    <location>
        <begin position="772"/>
        <end position="790"/>
    </location>
</feature>
<dbReference type="InterPro" id="IPR048631">
    <property type="entry name" value="SecD_1st"/>
</dbReference>
<dbReference type="NCBIfam" id="TIGR01129">
    <property type="entry name" value="secD"/>
    <property type="match status" value="1"/>
</dbReference>
<gene>
    <name evidence="16" type="primary">secDF_2</name>
    <name evidence="10" type="synonym">secD</name>
    <name evidence="11" type="synonym">secF</name>
    <name evidence="15" type="ORF">BV133_2684</name>
    <name evidence="16" type="ORF">BVIRIDIS_14940</name>
</gene>
<dbReference type="NCBIfam" id="TIGR00966">
    <property type="entry name" value="transloc_SecF"/>
    <property type="match status" value="1"/>
</dbReference>
<dbReference type="InterPro" id="IPR022813">
    <property type="entry name" value="SecD/SecF_arch_bac"/>
</dbReference>
<comment type="function">
    <text evidence="10">Part of the Sec protein translocase complex. Interacts with the SecYEG preprotein conducting channel. SecDF uses the proton motive force (PMF) to complete protein translocation after the ATP-dependent function of SecA.</text>
</comment>
<reference evidence="17" key="3">
    <citation type="journal article" date="2016" name="Genome Announc.">
        <title>Revised genome sequence of the purple photosynthetic bacterium Blastochloris viridis.</title>
        <authorList>
            <person name="Liu L.N."/>
            <person name="Faulkner M."/>
            <person name="Liu X."/>
            <person name="Huang F."/>
            <person name="Darby A.C."/>
            <person name="Hall N."/>
        </authorList>
    </citation>
    <scope>NUCLEOTIDE SEQUENCE [LARGE SCALE GENOMIC DNA]</scope>
    <source>
        <strain evidence="17">ATCC 19567 / DSM 133 / F</strain>
    </source>
</reference>
<keyword evidence="9 10" id="KW-0472">Membrane</keyword>
<comment type="subcellular location">
    <subcellularLocation>
        <location evidence="1 10">Cell membrane</location>
        <topology evidence="1 10">Multi-pass membrane protein</topology>
    </subcellularLocation>
</comment>
<dbReference type="Gene3D" id="1.20.1640.10">
    <property type="entry name" value="Multidrug efflux transporter AcrB transmembrane domain"/>
    <property type="match status" value="2"/>
</dbReference>
<dbReference type="InterPro" id="IPR022645">
    <property type="entry name" value="SecD/SecF_bac"/>
</dbReference>
<keyword evidence="4" id="KW-0997">Cell inner membrane</keyword>
<evidence type="ECO:0000256" key="3">
    <source>
        <dbReference type="ARBA" id="ARBA00022475"/>
    </source>
</evidence>
<evidence type="ECO:0000259" key="14">
    <source>
        <dbReference type="Pfam" id="PF22599"/>
    </source>
</evidence>
<keyword evidence="8 10" id="KW-0811">Translocation</keyword>
<feature type="transmembrane region" description="Helical" evidence="10">
    <location>
        <begin position="796"/>
        <end position="822"/>
    </location>
</feature>
<reference evidence="15" key="1">
    <citation type="journal article" date="2015" name="Genome Announc.">
        <title>Complete Genome Sequence of the Bacteriochlorophyll b-Producing Photosynthetic Bacterium Blastochloris viridis.</title>
        <authorList>
            <person name="Tsukatani Y."/>
            <person name="Hirose Y."/>
            <person name="Harada J."/>
            <person name="Misawa N."/>
            <person name="Mori K."/>
            <person name="Inoue K."/>
            <person name="Tamiaki H."/>
        </authorList>
    </citation>
    <scope>NUCLEOTIDE SEQUENCE [LARGE SCALE GENOMIC DNA]</scope>
    <source>
        <strain evidence="15">DSM 133</strain>
    </source>
</reference>
<dbReference type="EMBL" id="LN907867">
    <property type="protein sequence ID" value="CUU42482.1"/>
    <property type="molecule type" value="Genomic_DNA"/>
</dbReference>
<dbReference type="FunFam" id="1.20.1640.10:FF:000004">
    <property type="entry name" value="Protein translocase subunit SecD"/>
    <property type="match status" value="1"/>
</dbReference>
<sequence length="850" mass="89573">MRTPRWVLAIYALVIFVGIVVALPNILTPNQLGALPSWMPHQQVTLGLDLRGGSHLVLEVDSRALAQERLQNLVRDARTELRRAEIGAASIRRQQDAVIVTLADSARRADAIAALRALAMPLSGPGFSGGHDLAVTPDGDDSVRIALTAEGVRDRGNAAVEQSLEIIRQRIDQVGVAEPTIQRVGADRILVQLPGVQDPSRIRQLLGSTAKLSFHMVVPSDIAATGSGLLTLPGRTAGERYTIEERAALAGDRLADARASFDSHTQEPIVSFRLDAAGAKVFADITRANVGRPFAIVLDGKVLSAPVIREPIPGGSGQISGRFSVAEATDLAALLRAGALPAPLTVVEERTVGADLGGDAIASGLSSGLVGFGLVFAFMVALYGRWGLLANLALALNVILTFAALTLLGATLTLPGIAGIVLGIGLAVDANVLVNERIREETRKGLGAMAALDTGFRRAYATIIDSNVTALIATCLLFAFGSGPVRGFAVTMGLGIAISMFTAVSIVRVVMTAIVRHFRLKTLAIEPPFGIKLIPDGTAIPFMRARFAGIAVSAVLSLASIGLFIYPGLNYGVDFKGGIQMELATDGPADFGKLRTELDNLGLGEITLQQFGGPSNVLVRAERQPGSEEAQTVAVQTIRAKIAEIAPGAKIERTEVVGPKVSGELATAGILSVVFASLAMMAYIWLRFEWPFAIGAIATLMLDVTKTVGFFALTGLDFNLTAIAALLTLIGYSVNDKVVVYDRMRENMRLYKTMSLRDMIDKSINETLARSLYTSVTAFLAMLPMAIFGGSAVESFAVPMVFGIAVAASSSVFIAAPILLFLSDWRGRQRAAGSSAAPAGPAAAPTDREA</sequence>
<keyword evidence="6 10" id="KW-0653">Protein transport</keyword>
<comment type="subunit">
    <text evidence="11">Forms a complex with SecD. Part of the essential Sec protein translocation apparatus which comprises SecA, SecYEG and auxiliary proteins SecDF-YajC and YidC.</text>
</comment>
<evidence type="ECO:0000256" key="6">
    <source>
        <dbReference type="ARBA" id="ARBA00022927"/>
    </source>
</evidence>
<feature type="transmembrane region" description="Helical" evidence="10">
    <location>
        <begin position="414"/>
        <end position="434"/>
    </location>
</feature>
<keyword evidence="17" id="KW-1185">Reference proteome</keyword>
<evidence type="ECO:0000256" key="11">
    <source>
        <dbReference type="HAMAP-Rule" id="MF_01464"/>
    </source>
</evidence>
<evidence type="ECO:0000256" key="4">
    <source>
        <dbReference type="ARBA" id="ARBA00022519"/>
    </source>
</evidence>
<dbReference type="Pfam" id="PF22599">
    <property type="entry name" value="SecDF_P1_head"/>
    <property type="match status" value="1"/>
</dbReference>